<dbReference type="Gene3D" id="3.30.2090.10">
    <property type="entry name" value="Multidrug efflux transporter AcrB TolC docking domain, DN and DC subdomains"/>
    <property type="match status" value="1"/>
</dbReference>
<evidence type="ECO:0000313" key="3">
    <source>
        <dbReference type="Proteomes" id="UP000008367"/>
    </source>
</evidence>
<gene>
    <name evidence="2" type="ORF">VCHENC02_4227A</name>
</gene>
<protein>
    <submittedName>
        <fullName evidence="2">AcrB/AcrD/AcrF family protein</fullName>
    </submittedName>
</protein>
<dbReference type="Gene3D" id="3.30.70.1430">
    <property type="entry name" value="Multidrug efflux transporter AcrB pore domain"/>
    <property type="match status" value="1"/>
</dbReference>
<dbReference type="PANTHER" id="PTHR32063:SF0">
    <property type="entry name" value="SWARMING MOTILITY PROTEIN SWRC"/>
    <property type="match status" value="1"/>
</dbReference>
<dbReference type="Pfam" id="PF00873">
    <property type="entry name" value="ACR_tran"/>
    <property type="match status" value="1"/>
</dbReference>
<keyword evidence="1" id="KW-1133">Transmembrane helix</keyword>
<reference evidence="2 3" key="1">
    <citation type="submission" date="2012-10" db="EMBL/GenBank/DDBJ databases">
        <title>Genome sequence of Vibrio Cholerae HENC-02.</title>
        <authorList>
            <person name="Eppinger M."/>
            <person name="Hasan N.A."/>
            <person name="Sengamalay N."/>
            <person name="Hine E."/>
            <person name="Su Q."/>
            <person name="Daugherty S.C."/>
            <person name="Young S."/>
            <person name="Sadzewicz L."/>
            <person name="Tallon L."/>
            <person name="Cebula T.A."/>
            <person name="Ravel J."/>
            <person name="Colwell R.R."/>
        </authorList>
    </citation>
    <scope>NUCLEOTIDE SEQUENCE [LARGE SCALE GENOMIC DNA]</scope>
    <source>
        <strain evidence="2 3">HENC-02</strain>
    </source>
</reference>
<comment type="caution">
    <text evidence="2">The sequence shown here is derived from an EMBL/GenBank/DDBJ whole genome shotgun (WGS) entry which is preliminary data.</text>
</comment>
<keyword evidence="1" id="KW-0472">Membrane</keyword>
<dbReference type="Gene3D" id="1.20.1640.10">
    <property type="entry name" value="Multidrug efflux transporter AcrB transmembrane domain"/>
    <property type="match status" value="1"/>
</dbReference>
<feature type="non-terminal residue" evidence="2">
    <location>
        <position position="198"/>
    </location>
</feature>
<dbReference type="GO" id="GO:0042910">
    <property type="term" value="F:xenobiotic transmembrane transporter activity"/>
    <property type="evidence" value="ECO:0007669"/>
    <property type="project" value="TreeGrafter"/>
</dbReference>
<dbReference type="PANTHER" id="PTHR32063">
    <property type="match status" value="1"/>
</dbReference>
<dbReference type="Gene3D" id="3.30.70.1320">
    <property type="entry name" value="Multidrug efflux transporter AcrB pore domain like"/>
    <property type="match status" value="1"/>
</dbReference>
<name>A0A454CUD9_VIBHA</name>
<dbReference type="EMBL" id="AJSR01001830">
    <property type="protein sequence ID" value="EKM30016.1"/>
    <property type="molecule type" value="Genomic_DNA"/>
</dbReference>
<keyword evidence="1" id="KW-0812">Transmembrane</keyword>
<dbReference type="SUPFAM" id="SSF82693">
    <property type="entry name" value="Multidrug efflux transporter AcrB pore domain, PN1, PN2, PC1 and PC2 subdomains"/>
    <property type="match status" value="1"/>
</dbReference>
<dbReference type="Proteomes" id="UP000008367">
    <property type="component" value="Unassembled WGS sequence"/>
</dbReference>
<dbReference type="AlphaFoldDB" id="A0A454CUD9"/>
<dbReference type="FunFam" id="3.30.70.1430:FF:000001">
    <property type="entry name" value="Efflux pump membrane transporter"/>
    <property type="match status" value="1"/>
</dbReference>
<evidence type="ECO:0000256" key="1">
    <source>
        <dbReference type="SAM" id="Phobius"/>
    </source>
</evidence>
<proteinExistence type="predicted"/>
<organism evidence="2 3">
    <name type="scientific">Vibrio harveyi</name>
    <name type="common">Beneckea harveyi</name>
    <dbReference type="NCBI Taxonomy" id="669"/>
    <lineage>
        <taxon>Bacteria</taxon>
        <taxon>Pseudomonadati</taxon>
        <taxon>Pseudomonadota</taxon>
        <taxon>Gammaproteobacteria</taxon>
        <taxon>Vibrionales</taxon>
        <taxon>Vibrionaceae</taxon>
        <taxon>Vibrio</taxon>
    </lineage>
</organism>
<evidence type="ECO:0000313" key="2">
    <source>
        <dbReference type="EMBL" id="EKM30016.1"/>
    </source>
</evidence>
<feature type="transmembrane region" description="Helical" evidence="1">
    <location>
        <begin position="12"/>
        <end position="33"/>
    </location>
</feature>
<dbReference type="GO" id="GO:0005886">
    <property type="term" value="C:plasma membrane"/>
    <property type="evidence" value="ECO:0007669"/>
    <property type="project" value="TreeGrafter"/>
</dbReference>
<sequence>MFALIDAALSRARTMLTLLVMILIAGVITYITIPKESSPDITIPIIYVSVSHQGISPTDAERLLVRPIEQELRSIEGVKEMTAIASEGHASVTLEFSVGVDLAEAMADVRDAVDLAKPKLPEDSDEPTVNEVTFASEEPVLTLVLYGTVPERTTVQIARALRDKLESYRQVLEVDIAGDREDIVEIVVDPLLMESYGL</sequence>
<accession>A0A454CUD9</accession>
<dbReference type="InterPro" id="IPR001036">
    <property type="entry name" value="Acrflvin-R"/>
</dbReference>
<dbReference type="InterPro" id="IPR027463">
    <property type="entry name" value="AcrB_DN_DC_subdom"/>
</dbReference>